<accession>A0ABP8W6I8</accession>
<dbReference type="InterPro" id="IPR042070">
    <property type="entry name" value="PucR_C-HTH_sf"/>
</dbReference>
<dbReference type="PANTHER" id="PTHR33744:SF1">
    <property type="entry name" value="DNA-BINDING TRANSCRIPTIONAL ACTIVATOR ADER"/>
    <property type="match status" value="1"/>
</dbReference>
<dbReference type="EMBL" id="BAABIM010000002">
    <property type="protein sequence ID" value="GAA4680799.1"/>
    <property type="molecule type" value="Genomic_DNA"/>
</dbReference>
<evidence type="ECO:0008006" key="5">
    <source>
        <dbReference type="Google" id="ProtNLM"/>
    </source>
</evidence>
<dbReference type="InterPro" id="IPR025736">
    <property type="entry name" value="PucR_C-HTH_dom"/>
</dbReference>
<evidence type="ECO:0000313" key="4">
    <source>
        <dbReference type="Proteomes" id="UP001500621"/>
    </source>
</evidence>
<sequence length="439" mass="48261">MKVAGVVDVVGASQFAFDEEYSLALPDWGVRAVAARDWRPLVEQVVTRCTDLVFSENRYDEAFVESLTDSVGENAQALHDVLTGRLETGDVPLTQRLRFAALEAEARIPHASLQRSYRISYFLQWQHWVRVIEQAAIDEQVDPREAMRAVGSLTAAVHAYSDTVISNVATTFARSEDAFNRSRAHVRHRLVREILDGREEALSPADLVTLDYSLQASHLAVLLPRTPQGAANQLTVGLRAAVRPSHLLVYPVGLRSSVVWMASATAWSEERVARVVDVLEAAGAVAALSEPQSGLTGFVAGFEQARDVEQVCAAVLTTEGSGVVRYSQVRLEILLMQNRPLAVAFIREELGPLADDTAEAARLRATLEVSFRLGSHVATAEHLALHEHTVRNRLQRATELIGPLHERRTELQVALRLWHIVSSTGPEAIASSRVGDRPS</sequence>
<feature type="domain" description="PucR C-terminal helix-turn-helix" evidence="1">
    <location>
        <begin position="363"/>
        <end position="417"/>
    </location>
</feature>
<evidence type="ECO:0000313" key="3">
    <source>
        <dbReference type="EMBL" id="GAA4680799.1"/>
    </source>
</evidence>
<dbReference type="InterPro" id="IPR025751">
    <property type="entry name" value="RsbRD_N_dom"/>
</dbReference>
<comment type="caution">
    <text evidence="3">The sequence shown here is derived from an EMBL/GenBank/DDBJ whole genome shotgun (WGS) entry which is preliminary data.</text>
</comment>
<feature type="domain" description="RsbT co-antagonist protein RsbRD N-terminal" evidence="2">
    <location>
        <begin position="42"/>
        <end position="185"/>
    </location>
</feature>
<dbReference type="RefSeq" id="WP_345264817.1">
    <property type="nucleotide sequence ID" value="NZ_BAABIM010000002.1"/>
</dbReference>
<reference evidence="4" key="1">
    <citation type="journal article" date="2019" name="Int. J. Syst. Evol. Microbiol.">
        <title>The Global Catalogue of Microorganisms (GCM) 10K type strain sequencing project: providing services to taxonomists for standard genome sequencing and annotation.</title>
        <authorList>
            <consortium name="The Broad Institute Genomics Platform"/>
            <consortium name="The Broad Institute Genome Sequencing Center for Infectious Disease"/>
            <person name="Wu L."/>
            <person name="Ma J."/>
        </authorList>
    </citation>
    <scope>NUCLEOTIDE SEQUENCE [LARGE SCALE GENOMIC DNA]</scope>
    <source>
        <strain evidence="4">JCM 18127</strain>
    </source>
</reference>
<dbReference type="Gene3D" id="1.10.10.2840">
    <property type="entry name" value="PucR C-terminal helix-turn-helix domain"/>
    <property type="match status" value="1"/>
</dbReference>
<evidence type="ECO:0000259" key="1">
    <source>
        <dbReference type="Pfam" id="PF13556"/>
    </source>
</evidence>
<organism evidence="3 4">
    <name type="scientific">Nocardioides nanhaiensis</name>
    <dbReference type="NCBI Taxonomy" id="1476871"/>
    <lineage>
        <taxon>Bacteria</taxon>
        <taxon>Bacillati</taxon>
        <taxon>Actinomycetota</taxon>
        <taxon>Actinomycetes</taxon>
        <taxon>Propionibacteriales</taxon>
        <taxon>Nocardioidaceae</taxon>
        <taxon>Nocardioides</taxon>
    </lineage>
</organism>
<protein>
    <recommendedName>
        <fullName evidence="5">PucR family transcriptional regulator</fullName>
    </recommendedName>
</protein>
<proteinExistence type="predicted"/>
<dbReference type="InterPro" id="IPR051448">
    <property type="entry name" value="CdaR-like_regulators"/>
</dbReference>
<dbReference type="PANTHER" id="PTHR33744">
    <property type="entry name" value="CARBOHYDRATE DIACID REGULATOR"/>
    <property type="match status" value="1"/>
</dbReference>
<dbReference type="Proteomes" id="UP001500621">
    <property type="component" value="Unassembled WGS sequence"/>
</dbReference>
<name>A0ABP8W6I8_9ACTN</name>
<gene>
    <name evidence="3" type="ORF">GCM10023226_17490</name>
</gene>
<keyword evidence="4" id="KW-1185">Reference proteome</keyword>
<dbReference type="Pfam" id="PF13556">
    <property type="entry name" value="HTH_30"/>
    <property type="match status" value="1"/>
</dbReference>
<dbReference type="Pfam" id="PF14361">
    <property type="entry name" value="RsbRD_N"/>
    <property type="match status" value="1"/>
</dbReference>
<evidence type="ECO:0000259" key="2">
    <source>
        <dbReference type="Pfam" id="PF14361"/>
    </source>
</evidence>